<dbReference type="EMBL" id="JAMXLY010000023">
    <property type="protein sequence ID" value="MCO6025641.1"/>
    <property type="molecule type" value="Genomic_DNA"/>
</dbReference>
<evidence type="ECO:0000256" key="5">
    <source>
        <dbReference type="ARBA" id="ARBA00022827"/>
    </source>
</evidence>
<dbReference type="Pfam" id="PF13192">
    <property type="entry name" value="Thioredoxin_3"/>
    <property type="match status" value="1"/>
</dbReference>
<feature type="domain" description="Thioredoxin-like fold" evidence="11">
    <location>
        <begin position="124"/>
        <end position="184"/>
    </location>
</feature>
<keyword evidence="7" id="KW-0520">NAD</keyword>
<keyword evidence="13" id="KW-1185">Reference proteome</keyword>
<organism evidence="12 13">
    <name type="scientific">Segatella cerevisiae</name>
    <dbReference type="NCBI Taxonomy" id="2053716"/>
    <lineage>
        <taxon>Bacteria</taxon>
        <taxon>Pseudomonadati</taxon>
        <taxon>Bacteroidota</taxon>
        <taxon>Bacteroidia</taxon>
        <taxon>Bacteroidales</taxon>
        <taxon>Prevotellaceae</taxon>
        <taxon>Segatella</taxon>
    </lineage>
</organism>
<keyword evidence="9" id="KW-0676">Redox-active center</keyword>
<keyword evidence="4" id="KW-0285">Flavoprotein</keyword>
<dbReference type="InterPro" id="IPR044141">
    <property type="entry name" value="AhpF_NTD_C"/>
</dbReference>
<dbReference type="RefSeq" id="WP_252760998.1">
    <property type="nucleotide sequence ID" value="NZ_JAMXLY010000023.1"/>
</dbReference>
<evidence type="ECO:0000313" key="12">
    <source>
        <dbReference type="EMBL" id="MCO6025641.1"/>
    </source>
</evidence>
<comment type="similarity">
    <text evidence="2">Belongs to the class-II pyridine nucleotide-disulfide oxidoreductase family.</text>
</comment>
<dbReference type="InterPro" id="IPR012336">
    <property type="entry name" value="Thioredoxin-like_fold"/>
</dbReference>
<comment type="caution">
    <text evidence="12">The sequence shown here is derived from an EMBL/GenBank/DDBJ whole genome shotgun (WGS) entry which is preliminary data.</text>
</comment>
<evidence type="ECO:0000256" key="4">
    <source>
        <dbReference type="ARBA" id="ARBA00022630"/>
    </source>
</evidence>
<accession>A0ABT1BX21</accession>
<dbReference type="CDD" id="cd03026">
    <property type="entry name" value="AhpF_NTD_C"/>
    <property type="match status" value="1"/>
</dbReference>
<dbReference type="PROSITE" id="PS00573">
    <property type="entry name" value="PYRIDINE_REDOX_2"/>
    <property type="match status" value="1"/>
</dbReference>
<dbReference type="SUPFAM" id="SSF52833">
    <property type="entry name" value="Thioredoxin-like"/>
    <property type="match status" value="2"/>
</dbReference>
<dbReference type="InterPro" id="IPR008255">
    <property type="entry name" value="Pyr_nucl-diS_OxRdtase_2_AS"/>
</dbReference>
<dbReference type="InterPro" id="IPR023753">
    <property type="entry name" value="FAD/NAD-binding_dom"/>
</dbReference>
<keyword evidence="8" id="KW-1015">Disulfide bond</keyword>
<evidence type="ECO:0000256" key="8">
    <source>
        <dbReference type="ARBA" id="ARBA00023157"/>
    </source>
</evidence>
<evidence type="ECO:0000256" key="1">
    <source>
        <dbReference type="ARBA" id="ARBA00001974"/>
    </source>
</evidence>
<dbReference type="InterPro" id="IPR036188">
    <property type="entry name" value="FAD/NAD-bd_sf"/>
</dbReference>
<evidence type="ECO:0000313" key="13">
    <source>
        <dbReference type="Proteomes" id="UP001204015"/>
    </source>
</evidence>
<dbReference type="InterPro" id="IPR050097">
    <property type="entry name" value="Ferredoxin-NADP_redctase_2"/>
</dbReference>
<comment type="subunit">
    <text evidence="3">Homodimer.</text>
</comment>
<dbReference type="PROSITE" id="PS51354">
    <property type="entry name" value="GLUTAREDOXIN_2"/>
    <property type="match status" value="1"/>
</dbReference>
<dbReference type="Gene3D" id="3.40.30.80">
    <property type="match status" value="1"/>
</dbReference>
<dbReference type="InterPro" id="IPR036249">
    <property type="entry name" value="Thioredoxin-like_sf"/>
</dbReference>
<feature type="domain" description="FAD/NAD(P)-binding" evidence="10">
    <location>
        <begin position="213"/>
        <end position="501"/>
    </location>
</feature>
<dbReference type="NCBIfam" id="TIGR03140">
    <property type="entry name" value="AhpF"/>
    <property type="match status" value="1"/>
</dbReference>
<dbReference type="PIRSF" id="PIRSF000238">
    <property type="entry name" value="AhpF"/>
    <property type="match status" value="1"/>
</dbReference>
<evidence type="ECO:0000259" key="11">
    <source>
        <dbReference type="Pfam" id="PF13192"/>
    </source>
</evidence>
<evidence type="ECO:0000256" key="2">
    <source>
        <dbReference type="ARBA" id="ARBA00009333"/>
    </source>
</evidence>
<sequence length="517" mass="56520">MIDSSLLDQVKTVFAPLVSQYTFKVNRDVKDKHTASFTAFLEDLASCSDHISCEYHDGEKFSFSLLRDRQDTGIRFKGIPNGHEFTSLLLAILNADHKGKNLPDATLTRRIKALKGKIKLQTYVSLTCTNCPDVIQALNVMALTNPNITNEMIDGELYQDDITRLNIQGVPSVYANGELLHVGRGDLGTLLQELEDKIGTTHDEDAQKIERNYDILILGGGPAGCAAAIYSARKGLKTAIVAERIGGQVNDTTGIENIVSIPKTTGTKLAGDLRNHLQNYPIDIFDNRKITEVHLLDKTKTVTARGGEIFKAPAVIIATGASWRRLGLKDEDKYIGHGIHFCPHCDGPFYKGKNVAVIGGGNSGIEAAIDLAGICNHVTVFEFGEKMKADEVLQKKIHSLGNVDIFMNSQTTEVQGDGQKLTGITVKDLKTEKSRQFNFDGIFVQIGLYPNSDPFKKDLELTARHEVPVDAFDRTKVTGVYAAGDVSTVPFKQIMIAMGEGAKAALAAFEDRIRGVI</sequence>
<dbReference type="PANTHER" id="PTHR48105">
    <property type="entry name" value="THIOREDOXIN REDUCTASE 1-RELATED-RELATED"/>
    <property type="match status" value="1"/>
</dbReference>
<protein>
    <submittedName>
        <fullName evidence="12">Alkyl hydroperoxide reductase subunit F</fullName>
    </submittedName>
</protein>
<name>A0ABT1BX21_9BACT</name>
<dbReference type="PRINTS" id="PR00469">
    <property type="entry name" value="PNDRDTASEII"/>
</dbReference>
<dbReference type="PRINTS" id="PR00368">
    <property type="entry name" value="FADPNR"/>
</dbReference>
<evidence type="ECO:0000259" key="10">
    <source>
        <dbReference type="Pfam" id="PF07992"/>
    </source>
</evidence>
<evidence type="ECO:0000256" key="6">
    <source>
        <dbReference type="ARBA" id="ARBA00023002"/>
    </source>
</evidence>
<keyword evidence="5" id="KW-0274">FAD</keyword>
<keyword evidence="6" id="KW-0560">Oxidoreductase</keyword>
<reference evidence="12 13" key="1">
    <citation type="submission" date="2022-06" db="EMBL/GenBank/DDBJ databases">
        <title>A taxonomic note on the genus Prevotella: Description of four novel genera and emended description of the genera Hallella and Xylanibacter.</title>
        <authorList>
            <person name="Hitch T.C.A."/>
        </authorList>
    </citation>
    <scope>NUCLEOTIDE SEQUENCE [LARGE SCALE GENOMIC DNA]</scope>
    <source>
        <strain evidence="12 13">DSM 100619</strain>
    </source>
</reference>
<dbReference type="Proteomes" id="UP001204015">
    <property type="component" value="Unassembled WGS sequence"/>
</dbReference>
<dbReference type="InterPro" id="IPR012081">
    <property type="entry name" value="Alkyl_hydroperoxide_Rdtase_suF"/>
</dbReference>
<dbReference type="SUPFAM" id="SSF51905">
    <property type="entry name" value="FAD/NAD(P)-binding domain"/>
    <property type="match status" value="1"/>
</dbReference>
<proteinExistence type="inferred from homology"/>
<dbReference type="CDD" id="cd02974">
    <property type="entry name" value="AhpF_NTD_N"/>
    <property type="match status" value="1"/>
</dbReference>
<gene>
    <name evidence="12" type="primary">ahpF</name>
    <name evidence="12" type="ORF">NG821_07280</name>
</gene>
<evidence type="ECO:0000256" key="9">
    <source>
        <dbReference type="ARBA" id="ARBA00023284"/>
    </source>
</evidence>
<evidence type="ECO:0000256" key="7">
    <source>
        <dbReference type="ARBA" id="ARBA00023027"/>
    </source>
</evidence>
<dbReference type="InterPro" id="IPR044142">
    <property type="entry name" value="AhpF_NTD_N"/>
</dbReference>
<comment type="cofactor">
    <cofactor evidence="1">
        <name>FAD</name>
        <dbReference type="ChEBI" id="CHEBI:57692"/>
    </cofactor>
</comment>
<dbReference type="Gene3D" id="3.50.50.60">
    <property type="entry name" value="FAD/NAD(P)-binding domain"/>
    <property type="match status" value="2"/>
</dbReference>
<dbReference type="Pfam" id="PF07992">
    <property type="entry name" value="Pyr_redox_2"/>
    <property type="match status" value="1"/>
</dbReference>
<evidence type="ECO:0000256" key="3">
    <source>
        <dbReference type="ARBA" id="ARBA00011738"/>
    </source>
</evidence>